<evidence type="ECO:0000313" key="1">
    <source>
        <dbReference type="EMBL" id="WPL16502.1"/>
    </source>
</evidence>
<dbReference type="RefSeq" id="WP_328987046.1">
    <property type="nucleotide sequence ID" value="NZ_CP121472.1"/>
</dbReference>
<gene>
    <name evidence="1" type="ORF">Thiowin_01458</name>
</gene>
<proteinExistence type="predicted"/>
<keyword evidence="2" id="KW-1185">Reference proteome</keyword>
<reference evidence="1 2" key="1">
    <citation type="journal article" date="2023" name="Microorganisms">
        <title>Thiorhodovibrio frisius and Trv. litoralis spp. nov., Two Novel Members from a Clade of Fastidious Purple Sulfur Bacteria That Exhibit Unique Red-Shifted Light-Harvesting Capabilities.</title>
        <authorList>
            <person name="Methner A."/>
            <person name="Kuzyk S.B."/>
            <person name="Petersen J."/>
            <person name="Bauer S."/>
            <person name="Brinkmann H."/>
            <person name="Sichau K."/>
            <person name="Wanner G."/>
            <person name="Wolf J."/>
            <person name="Neumann-Schaal M."/>
            <person name="Henke P."/>
            <person name="Tank M."/>
            <person name="Sproer C."/>
            <person name="Bunk B."/>
            <person name="Overmann J."/>
        </authorList>
    </citation>
    <scope>NUCLEOTIDE SEQUENCE [LARGE SCALE GENOMIC DNA]</scope>
    <source>
        <strain evidence="1 2">DSM 6702</strain>
    </source>
</reference>
<sequence>MKIDAILACLSGEHDWAVVFDLHQVLSVADPLVIRDMFCLPKGYPLEGVGQVILTPTGSLTAPQRDGPLVAVDGSEVSAPEPGAASLAERYRGLLDRLDCQHAICIGLGRQEPFPPVALVVSGTGEALIGTAVFESFPSMRHFELLGACGVRPLGVEQVGEKVVARFGNALPEHLINGLLAGFSRTAHCNLFFLRHGDIDATLERGLIEAGRARVEAGRRLTVAILMKMAKLARTETLAMTCRPPPPEAPHPYGDLVPLGFLARALAAVPRREARAAAELLRRHLRGRARDGLWAFHTDLLVTATDSALVLLGLNDRAAVRALERFADGAGGYLPQLASDTQRPDHMRRSPATRHWCQAEYATTCLVRALRRAQGLEARTPLSWIATRFEQRAGLYFANPYLTDWATALALEGESGEEASRLRDRLGAEVAASMNADHSFGGYDRALSTALAILTLAATGRRGRLVRCAQVRLLELVDDSGQRPAATPFFSTLALGGEALRVPGLIRAGRDWHALTLYEDSHALIGTALAALALGAPCDPRIGDMPDPDERPHPRYRAQGVADYVARHALPPYLGDLP</sequence>
<protein>
    <submittedName>
        <fullName evidence="1">Uncharacterized protein</fullName>
    </submittedName>
</protein>
<name>A0ABZ0S6D5_9GAMM</name>
<organism evidence="1 2">
    <name type="scientific">Thiorhodovibrio winogradskyi</name>
    <dbReference type="NCBI Taxonomy" id="77007"/>
    <lineage>
        <taxon>Bacteria</taxon>
        <taxon>Pseudomonadati</taxon>
        <taxon>Pseudomonadota</taxon>
        <taxon>Gammaproteobacteria</taxon>
        <taxon>Chromatiales</taxon>
        <taxon>Chromatiaceae</taxon>
        <taxon>Thiorhodovibrio</taxon>
    </lineage>
</organism>
<dbReference type="Proteomes" id="UP001432180">
    <property type="component" value="Chromosome"/>
</dbReference>
<evidence type="ECO:0000313" key="2">
    <source>
        <dbReference type="Proteomes" id="UP001432180"/>
    </source>
</evidence>
<dbReference type="EMBL" id="CP121472">
    <property type="protein sequence ID" value="WPL16502.1"/>
    <property type="molecule type" value="Genomic_DNA"/>
</dbReference>
<accession>A0ABZ0S6D5</accession>